<dbReference type="AlphaFoldDB" id="A0A4Y9ZFP4"/>
<evidence type="ECO:0000313" key="10">
    <source>
        <dbReference type="Proteomes" id="UP000298327"/>
    </source>
</evidence>
<evidence type="ECO:0000256" key="6">
    <source>
        <dbReference type="SAM" id="MobiDB-lite"/>
    </source>
</evidence>
<feature type="transmembrane region" description="Helical" evidence="7">
    <location>
        <begin position="173"/>
        <end position="196"/>
    </location>
</feature>
<proteinExistence type="predicted"/>
<dbReference type="PANTHER" id="PTHR23506:SF23">
    <property type="entry name" value="GH10249P"/>
    <property type="match status" value="1"/>
</dbReference>
<dbReference type="InterPro" id="IPR011701">
    <property type="entry name" value="MFS"/>
</dbReference>
<evidence type="ECO:0000256" key="5">
    <source>
        <dbReference type="ARBA" id="ARBA00023136"/>
    </source>
</evidence>
<evidence type="ECO:0000259" key="8">
    <source>
        <dbReference type="PROSITE" id="PS50850"/>
    </source>
</evidence>
<feature type="transmembrane region" description="Helical" evidence="7">
    <location>
        <begin position="82"/>
        <end position="103"/>
    </location>
</feature>
<dbReference type="Gene3D" id="1.20.1250.20">
    <property type="entry name" value="MFS general substrate transporter like domains"/>
    <property type="match status" value="2"/>
</dbReference>
<comment type="subcellular location">
    <subcellularLocation>
        <location evidence="1">Membrane</location>
        <topology evidence="1">Multi-pass membrane protein</topology>
    </subcellularLocation>
</comment>
<feature type="transmembrane region" description="Helical" evidence="7">
    <location>
        <begin position="40"/>
        <end position="62"/>
    </location>
</feature>
<dbReference type="EMBL" id="SEOQ01000020">
    <property type="protein sequence ID" value="TFY72259.1"/>
    <property type="molecule type" value="Genomic_DNA"/>
</dbReference>
<reference evidence="9 10" key="1">
    <citation type="submission" date="2019-02" db="EMBL/GenBank/DDBJ databases">
        <title>Genome sequencing of the rare red list fungi Dentipellis fragilis.</title>
        <authorList>
            <person name="Buettner E."/>
            <person name="Kellner H."/>
        </authorList>
    </citation>
    <scope>NUCLEOTIDE SEQUENCE [LARGE SCALE GENOMIC DNA]</scope>
    <source>
        <strain evidence="9 10">DSM 105465</strain>
    </source>
</reference>
<dbReference type="PROSITE" id="PS50850">
    <property type="entry name" value="MFS"/>
    <property type="match status" value="1"/>
</dbReference>
<evidence type="ECO:0000256" key="7">
    <source>
        <dbReference type="SAM" id="Phobius"/>
    </source>
</evidence>
<evidence type="ECO:0000256" key="2">
    <source>
        <dbReference type="ARBA" id="ARBA00022448"/>
    </source>
</evidence>
<dbReference type="InterPro" id="IPR056672">
    <property type="entry name" value="DUF7770"/>
</dbReference>
<feature type="domain" description="Major facilitator superfamily (MFS) profile" evidence="8">
    <location>
        <begin position="42"/>
        <end position="534"/>
    </location>
</feature>
<dbReference type="Pfam" id="PF07690">
    <property type="entry name" value="MFS_1"/>
    <property type="match status" value="2"/>
</dbReference>
<keyword evidence="5 7" id="KW-0472">Membrane</keyword>
<feature type="transmembrane region" description="Helical" evidence="7">
    <location>
        <begin position="143"/>
        <end position="161"/>
    </location>
</feature>
<evidence type="ECO:0000313" key="9">
    <source>
        <dbReference type="EMBL" id="TFY72259.1"/>
    </source>
</evidence>
<keyword evidence="3 7" id="KW-0812">Transmembrane</keyword>
<protein>
    <recommendedName>
        <fullName evidence="8">Major facilitator superfamily (MFS) profile domain-containing protein</fullName>
    </recommendedName>
</protein>
<dbReference type="InterPro" id="IPR020846">
    <property type="entry name" value="MFS_dom"/>
</dbReference>
<dbReference type="GO" id="GO:0016020">
    <property type="term" value="C:membrane"/>
    <property type="evidence" value="ECO:0007669"/>
    <property type="project" value="UniProtKB-SubCell"/>
</dbReference>
<dbReference type="PANTHER" id="PTHR23506">
    <property type="entry name" value="GH10249P"/>
    <property type="match status" value="1"/>
</dbReference>
<keyword evidence="4 7" id="KW-1133">Transmembrane helix</keyword>
<dbReference type="Pfam" id="PF24968">
    <property type="entry name" value="DUF7770"/>
    <property type="match status" value="1"/>
</dbReference>
<accession>A0A4Y9ZFP4</accession>
<dbReference type="InterPro" id="IPR050930">
    <property type="entry name" value="MFS_Vesicular_Transporter"/>
</dbReference>
<name>A0A4Y9ZFP4_9AGAM</name>
<organism evidence="9 10">
    <name type="scientific">Dentipellis fragilis</name>
    <dbReference type="NCBI Taxonomy" id="205917"/>
    <lineage>
        <taxon>Eukaryota</taxon>
        <taxon>Fungi</taxon>
        <taxon>Dikarya</taxon>
        <taxon>Basidiomycota</taxon>
        <taxon>Agaricomycotina</taxon>
        <taxon>Agaricomycetes</taxon>
        <taxon>Russulales</taxon>
        <taxon>Hericiaceae</taxon>
        <taxon>Dentipellis</taxon>
    </lineage>
</organism>
<dbReference type="InterPro" id="IPR036259">
    <property type="entry name" value="MFS_trans_sf"/>
</dbReference>
<feature type="transmembrane region" description="Helical" evidence="7">
    <location>
        <begin position="321"/>
        <end position="339"/>
    </location>
</feature>
<feature type="transmembrane region" description="Helical" evidence="7">
    <location>
        <begin position="202"/>
        <end position="221"/>
    </location>
</feature>
<dbReference type="CDD" id="cd17325">
    <property type="entry name" value="MFS_MdtG_SLC18_like"/>
    <property type="match status" value="1"/>
</dbReference>
<evidence type="ECO:0000256" key="1">
    <source>
        <dbReference type="ARBA" id="ARBA00004141"/>
    </source>
</evidence>
<dbReference type="OrthoDB" id="440553at2759"/>
<dbReference type="SUPFAM" id="SSF103473">
    <property type="entry name" value="MFS general substrate transporter"/>
    <property type="match status" value="1"/>
</dbReference>
<feature type="compositionally biased region" description="Polar residues" evidence="6">
    <location>
        <begin position="269"/>
        <end position="282"/>
    </location>
</feature>
<evidence type="ECO:0000256" key="4">
    <source>
        <dbReference type="ARBA" id="ARBA00022989"/>
    </source>
</evidence>
<comment type="caution">
    <text evidence="9">The sequence shown here is derived from an EMBL/GenBank/DDBJ whole genome shotgun (WGS) entry which is preliminary data.</text>
</comment>
<feature type="region of interest" description="Disordered" evidence="6">
    <location>
        <begin position="266"/>
        <end position="285"/>
    </location>
</feature>
<gene>
    <name evidence="9" type="ORF">EVG20_g768</name>
</gene>
<dbReference type="Proteomes" id="UP000298327">
    <property type="component" value="Unassembled WGS sequence"/>
</dbReference>
<feature type="transmembrane region" description="Helical" evidence="7">
    <location>
        <begin position="412"/>
        <end position="431"/>
    </location>
</feature>
<dbReference type="STRING" id="205917.A0A4Y9ZFP4"/>
<keyword evidence="10" id="KW-1185">Reference proteome</keyword>
<evidence type="ECO:0000256" key="3">
    <source>
        <dbReference type="ARBA" id="ARBA00022692"/>
    </source>
</evidence>
<keyword evidence="2" id="KW-0813">Transport</keyword>
<feature type="transmembrane region" description="Helical" evidence="7">
    <location>
        <begin position="115"/>
        <end position="137"/>
    </location>
</feature>
<feature type="transmembrane region" description="Helical" evidence="7">
    <location>
        <begin position="388"/>
        <end position="406"/>
    </location>
</feature>
<sequence>MSTSVTSTGHVLPTWLTSFFSSEPPAGVERRRPWGLEWRASVWFITIVVGLGITTDLIVYSIVIPVFPFELEKKGYHDVSALVGYLLFAYSGGLVFSTPPIAWYSERYNTRQMPLLLGLISLIGSQIMLMEAPSYWVMAFARVIQGISSSMVWVVALALLCDATPEEYVGRQLGLAMSGLPLGLLIGPPVGGALYSKLGFRAPFIFGIIVTFADVVGRLLIIEPRVARTWGFDPSLTIVPSDEEKPATGGGATVLPDEKDKIECEGVQEQPSAVTSDHSTSAGAGASDDQAITIVEQAIAVAGSFKQISLMQVMIKLMKSPRAVVTIANILIYGITYSSQETVIPLHLQRVWGLDSSKAGLVFIAAVVPVLFSSPIAGWLSDTQGAEWITFACLFLSLPWWGIVIIEGKIALFIVAYAIESFFTAAVIAPLTRELAIVSTKLEGVGYAHAYGAYNLAYGLGSCVGPIIGGQACISLLRCTSLCPNLGFCGADFPTCVARLDGLEHLGHRKAAAVDAAVELQTIQEPIVEPTEMPSECLCISSETGLLMFCPTPSHAVVLVTSPLMGNRKIQYLNPACLLVMSSETAGAENTRGPRYASPFLKFSPGPITSTKASRLLSLPRMSPLPNRSSIYMFKDVSAASRSLPIGKVAVLGTFTGDVYHFQLYLVNSADHSIRLDAHPSFTDMSDPNAGVVVIDYAPYTTTVAAEAVPPYTNTDAFECTVTEAIDANGIFDLIFNKKARDRYRFSDDGKGCRHWCATVVGDLEEAGLLAGDTVTRFERWEIEQAAKLGSAFPIPRIKGDFF</sequence>
<feature type="transmembrane region" description="Helical" evidence="7">
    <location>
        <begin position="359"/>
        <end position="381"/>
    </location>
</feature>
<dbReference type="GO" id="GO:0022857">
    <property type="term" value="F:transmembrane transporter activity"/>
    <property type="evidence" value="ECO:0007669"/>
    <property type="project" value="InterPro"/>
</dbReference>